<dbReference type="Gene3D" id="3.30.540.10">
    <property type="entry name" value="Fructose-1,6-Bisphosphatase, subunit A, domain 1"/>
    <property type="match status" value="1"/>
</dbReference>
<comment type="cofactor">
    <cofactor evidence="8">
        <name>Mg(2+)</name>
        <dbReference type="ChEBI" id="CHEBI:18420"/>
    </cofactor>
</comment>
<evidence type="ECO:0000313" key="14">
    <source>
        <dbReference type="Proteomes" id="UP000326865"/>
    </source>
</evidence>
<evidence type="ECO:0000256" key="8">
    <source>
        <dbReference type="PIRSR" id="PIRSR600760-2"/>
    </source>
</evidence>
<sequence length="273" mass="29137">MSENGTRRADLAERAARAGGAVAEGFFRRDVPVETKTNQTDVVTRADRDAQQQVIAAISTEYPEEAVVGEEDDELKTVPESGVAWVVDPIDGTSNFVRDIPLWVTSVAAVEDGTPVAAANVLPVLGDVYTSDGDGAAMNGEPIEVSDRTDPEAMAVSPTVWWPHDRRDEYAAACRETAERFGDCRRYGSAQAALSMVAAGQLDGAFTNTTTNPWDTVAGVFLVEQAGGTVTDVHGDPWRHDSRGLVASNGHAHEELLDATQAVEAVRTGRPES</sequence>
<feature type="binding site" evidence="8">
    <location>
        <position position="90"/>
    </location>
    <ligand>
        <name>Mg(2+)</name>
        <dbReference type="ChEBI" id="CHEBI:18420"/>
        <label>2</label>
    </ligand>
</feature>
<comment type="caution">
    <text evidence="11">The sequence shown here is derived from an EMBL/GenBank/DDBJ whole genome shotgun (WGS) entry which is preliminary data.</text>
</comment>
<evidence type="ECO:0000256" key="5">
    <source>
        <dbReference type="ARBA" id="ARBA00022842"/>
    </source>
</evidence>
<dbReference type="GO" id="GO:0007165">
    <property type="term" value="P:signal transduction"/>
    <property type="evidence" value="ECO:0007669"/>
    <property type="project" value="TreeGrafter"/>
</dbReference>
<dbReference type="EMBL" id="QJOW01000004">
    <property type="protein sequence ID" value="KAB7514281.1"/>
    <property type="molecule type" value="Genomic_DNA"/>
</dbReference>
<dbReference type="Proteomes" id="UP000326302">
    <property type="component" value="Unassembled WGS sequence"/>
</dbReference>
<dbReference type="Proteomes" id="UP000326865">
    <property type="component" value="Unassembled WGS sequence"/>
</dbReference>
<dbReference type="GO" id="GO:0008934">
    <property type="term" value="F:inositol monophosphate 1-phosphatase activity"/>
    <property type="evidence" value="ECO:0007669"/>
    <property type="project" value="TreeGrafter"/>
</dbReference>
<feature type="binding site" evidence="8">
    <location>
        <position position="91"/>
    </location>
    <ligand>
        <name>Mg(2+)</name>
        <dbReference type="ChEBI" id="CHEBI:18420"/>
        <label>1</label>
        <note>catalytic</note>
    </ligand>
</feature>
<dbReference type="CDD" id="cd01637">
    <property type="entry name" value="IMPase_like"/>
    <property type="match status" value="1"/>
</dbReference>
<comment type="catalytic activity">
    <reaction evidence="1">
        <text>beta-D-fructose 1,6-bisphosphate + H2O = beta-D-fructose 6-phosphate + phosphate</text>
        <dbReference type="Rhea" id="RHEA:11064"/>
        <dbReference type="ChEBI" id="CHEBI:15377"/>
        <dbReference type="ChEBI" id="CHEBI:32966"/>
        <dbReference type="ChEBI" id="CHEBI:43474"/>
        <dbReference type="ChEBI" id="CHEBI:57634"/>
        <dbReference type="EC" id="3.1.3.11"/>
    </reaction>
</comment>
<organism evidence="11 12">
    <name type="scientific">Halosegnis rubeus</name>
    <dbReference type="NCBI Taxonomy" id="2212850"/>
    <lineage>
        <taxon>Archaea</taxon>
        <taxon>Methanobacteriati</taxon>
        <taxon>Methanobacteriota</taxon>
        <taxon>Stenosarchaea group</taxon>
        <taxon>Halobacteria</taxon>
        <taxon>Halobacteriales</taxon>
        <taxon>Natronomonadaceae</taxon>
        <taxon>Halosegnis</taxon>
    </lineage>
</organism>
<accession>A0A5N5U8X7</accession>
<dbReference type="PRINTS" id="PR00377">
    <property type="entry name" value="IMPHPHTASES"/>
</dbReference>
<evidence type="ECO:0000313" key="13">
    <source>
        <dbReference type="Proteomes" id="UP000326302"/>
    </source>
</evidence>
<dbReference type="Proteomes" id="UP000326207">
    <property type="component" value="Unassembled WGS sequence"/>
</dbReference>
<dbReference type="Pfam" id="PF00459">
    <property type="entry name" value="Inositol_P"/>
    <property type="match status" value="1"/>
</dbReference>
<dbReference type="GO" id="GO:0042132">
    <property type="term" value="F:fructose 1,6-bisphosphate 1-phosphatase activity"/>
    <property type="evidence" value="ECO:0007669"/>
    <property type="project" value="UniProtKB-EC"/>
</dbReference>
<evidence type="ECO:0000313" key="12">
    <source>
        <dbReference type="Proteomes" id="UP000326207"/>
    </source>
</evidence>
<dbReference type="EMBL" id="QKKZ01000003">
    <property type="protein sequence ID" value="KAB7513879.1"/>
    <property type="molecule type" value="Genomic_DNA"/>
</dbReference>
<dbReference type="GO" id="GO:0006020">
    <property type="term" value="P:inositol metabolic process"/>
    <property type="evidence" value="ECO:0007669"/>
    <property type="project" value="TreeGrafter"/>
</dbReference>
<dbReference type="PROSITE" id="PS00629">
    <property type="entry name" value="IMP_1"/>
    <property type="match status" value="1"/>
</dbReference>
<dbReference type="InterPro" id="IPR000760">
    <property type="entry name" value="Inositol_monophosphatase-like"/>
</dbReference>
<keyword evidence="5 8" id="KW-0460">Magnesium</keyword>
<reference evidence="12 13" key="1">
    <citation type="submission" date="2019-10" db="EMBL/GenBank/DDBJ databases">
        <title>Unraveling microbial dark matter from salterns through culturing: the case of the genus Halosegnis.</title>
        <authorList>
            <person name="Duran-Viseras A."/>
            <person name="Andrei A.-S."/>
            <person name="Vera-Gargallo B."/>
            <person name="Ghai R."/>
            <person name="Sanchez-Porro C."/>
            <person name="Ventosa A."/>
        </authorList>
    </citation>
    <scope>NUCLEOTIDE SEQUENCE [LARGE SCALE GENOMIC DNA]</scope>
    <source>
        <strain evidence="10 13">F17-44</strain>
        <strain evidence="9 14">F18-79</strain>
        <strain evidence="11 12">F19-13</strain>
    </source>
</reference>
<dbReference type="Gene3D" id="3.40.190.80">
    <property type="match status" value="1"/>
</dbReference>
<gene>
    <name evidence="9" type="ORF">DM867_08785</name>
    <name evidence="10" type="ORF">DMP03_10440</name>
    <name evidence="11" type="ORF">DP108_06820</name>
</gene>
<accession>A0A5N5UJC9</accession>
<evidence type="ECO:0000256" key="1">
    <source>
        <dbReference type="ARBA" id="ARBA00001273"/>
    </source>
</evidence>
<name>A0A5N5UJC9_9EURY</name>
<keyword evidence="3 8" id="KW-0479">Metal-binding</keyword>
<dbReference type="AlphaFoldDB" id="A0A5N5UJC9"/>
<feature type="binding site" evidence="8">
    <location>
        <position position="215"/>
    </location>
    <ligand>
        <name>Mg(2+)</name>
        <dbReference type="ChEBI" id="CHEBI:18420"/>
        <label>1</label>
        <note>catalytic</note>
    </ligand>
</feature>
<evidence type="ECO:0000313" key="11">
    <source>
        <dbReference type="EMBL" id="KAB7518869.1"/>
    </source>
</evidence>
<dbReference type="InterPro" id="IPR020583">
    <property type="entry name" value="Inositol_monoP_metal-BS"/>
</dbReference>
<feature type="binding site" evidence="8">
    <location>
        <position position="70"/>
    </location>
    <ligand>
        <name>Mg(2+)</name>
        <dbReference type="ChEBI" id="CHEBI:18420"/>
        <label>1</label>
        <note>catalytic</note>
    </ligand>
</feature>
<keyword evidence="4" id="KW-0378">Hydrolase</keyword>
<evidence type="ECO:0000256" key="6">
    <source>
        <dbReference type="ARBA" id="ARBA00023277"/>
    </source>
</evidence>
<dbReference type="OrthoDB" id="58111at2157"/>
<comment type="similarity">
    <text evidence="7">Belongs to the inositol monophosphatase superfamily. FBPase class 4 family.</text>
</comment>
<evidence type="ECO:0000256" key="2">
    <source>
        <dbReference type="ARBA" id="ARBA00013093"/>
    </source>
</evidence>
<accession>A0A5N5U5Y5</accession>
<proteinExistence type="inferred from homology"/>
<evidence type="ECO:0000256" key="4">
    <source>
        <dbReference type="ARBA" id="ARBA00022801"/>
    </source>
</evidence>
<evidence type="ECO:0000313" key="10">
    <source>
        <dbReference type="EMBL" id="KAB7514281.1"/>
    </source>
</evidence>
<protein>
    <recommendedName>
        <fullName evidence="2">fructose-bisphosphatase</fullName>
        <ecNumber evidence="2">3.1.3.11</ecNumber>
    </recommendedName>
</protein>
<evidence type="ECO:0000256" key="3">
    <source>
        <dbReference type="ARBA" id="ARBA00022723"/>
    </source>
</evidence>
<dbReference type="PANTHER" id="PTHR20854">
    <property type="entry name" value="INOSITOL MONOPHOSPHATASE"/>
    <property type="match status" value="1"/>
</dbReference>
<dbReference type="EC" id="3.1.3.11" evidence="2"/>
<evidence type="ECO:0000256" key="7">
    <source>
        <dbReference type="ARBA" id="ARBA00038103"/>
    </source>
</evidence>
<dbReference type="SUPFAM" id="SSF56655">
    <property type="entry name" value="Carbohydrate phosphatase"/>
    <property type="match status" value="1"/>
</dbReference>
<dbReference type="GO" id="GO:0046872">
    <property type="term" value="F:metal ion binding"/>
    <property type="evidence" value="ECO:0007669"/>
    <property type="project" value="UniProtKB-KW"/>
</dbReference>
<dbReference type="PANTHER" id="PTHR20854:SF4">
    <property type="entry name" value="INOSITOL-1-MONOPHOSPHATASE-RELATED"/>
    <property type="match status" value="1"/>
</dbReference>
<keyword evidence="14" id="KW-1185">Reference proteome</keyword>
<dbReference type="RefSeq" id="WP_152120611.1">
    <property type="nucleotide sequence ID" value="NZ_QJOW01000004.1"/>
</dbReference>
<evidence type="ECO:0000313" key="9">
    <source>
        <dbReference type="EMBL" id="KAB7513879.1"/>
    </source>
</evidence>
<dbReference type="EMBL" id="QMDY01000003">
    <property type="protein sequence ID" value="KAB7518869.1"/>
    <property type="molecule type" value="Genomic_DNA"/>
</dbReference>
<keyword evidence="6" id="KW-0119">Carbohydrate metabolism</keyword>
<feature type="binding site" evidence="8">
    <location>
        <position position="88"/>
    </location>
    <ligand>
        <name>Mg(2+)</name>
        <dbReference type="ChEBI" id="CHEBI:18420"/>
        <label>1</label>
        <note>catalytic</note>
    </ligand>
</feature>